<dbReference type="GO" id="GO:0016020">
    <property type="term" value="C:membrane"/>
    <property type="evidence" value="ECO:0007669"/>
    <property type="project" value="UniProtKB-SubCell"/>
</dbReference>
<proteinExistence type="inferred from homology"/>
<dbReference type="RefSeq" id="XP_022576967.1">
    <property type="nucleotide sequence ID" value="XM_022730127.1"/>
</dbReference>
<feature type="region of interest" description="Disordered" evidence="6">
    <location>
        <begin position="308"/>
        <end position="333"/>
    </location>
</feature>
<sequence length="374" mass="40956">MTPYGIRGYGATVVVVAWVEFAVCLVLLVARIYTTWSITRRAMLDLYFAIFTFVAATLSVCLFTVAALYGLGQQETLLTSDQRATSMKWAWASTIVSLFAISSGKFAIVAFLHQLHGPQDRGKIVFLWTLAGSNFVANIIAVGTILGSCVPPAKLWDPTLQGGCHGMARNQNYAFFQGSWSAFVDLALAVYPVIFFYHVQLQRMVKVALCVLMGLGVIAAGCAIVKTVQLSALSDTENITYHIGKLDILTTTEMWIILIVGCVPPIRPLIVKVLKKLGSTIQSYSGTYTINNNTTKPNATELQSFHVSTTTTTHNRRLHEGTGRHKTRNDSEEDILMATNGIMKVTDINVTYYTANGAEEHIESGSATIHSDRS</sequence>
<dbReference type="OrthoDB" id="3934549at2759"/>
<dbReference type="VEuPathDB" id="FungiDB:ASPZODRAFT_76793"/>
<evidence type="ECO:0000256" key="5">
    <source>
        <dbReference type="ARBA" id="ARBA00038359"/>
    </source>
</evidence>
<dbReference type="InterPro" id="IPR052337">
    <property type="entry name" value="SAT4-like"/>
</dbReference>
<evidence type="ECO:0000259" key="8">
    <source>
        <dbReference type="Pfam" id="PF20684"/>
    </source>
</evidence>
<feature type="transmembrane region" description="Helical" evidence="7">
    <location>
        <begin position="124"/>
        <end position="146"/>
    </location>
</feature>
<dbReference type="Pfam" id="PF20684">
    <property type="entry name" value="Fung_rhodopsin"/>
    <property type="match status" value="1"/>
</dbReference>
<name>A0A1L9S5M5_9EURO</name>
<evidence type="ECO:0000256" key="1">
    <source>
        <dbReference type="ARBA" id="ARBA00004141"/>
    </source>
</evidence>
<accession>A0A1L9S5M5</accession>
<feature type="transmembrane region" description="Helical" evidence="7">
    <location>
        <begin position="209"/>
        <end position="228"/>
    </location>
</feature>
<dbReference type="PANTHER" id="PTHR33048">
    <property type="entry name" value="PTH11-LIKE INTEGRAL MEMBRANE PROTEIN (AFU_ORTHOLOGUE AFUA_5G11245)"/>
    <property type="match status" value="1"/>
</dbReference>
<reference evidence="10" key="1">
    <citation type="journal article" date="2017" name="Genome Biol.">
        <title>Comparative genomics reveals high biological diversity and specific adaptations in the industrially and medically important fungal genus Aspergillus.</title>
        <authorList>
            <person name="de Vries R.P."/>
            <person name="Riley R."/>
            <person name="Wiebenga A."/>
            <person name="Aguilar-Osorio G."/>
            <person name="Amillis S."/>
            <person name="Uchima C.A."/>
            <person name="Anderluh G."/>
            <person name="Asadollahi M."/>
            <person name="Askin M."/>
            <person name="Barry K."/>
            <person name="Battaglia E."/>
            <person name="Bayram O."/>
            <person name="Benocci T."/>
            <person name="Braus-Stromeyer S.A."/>
            <person name="Caldana C."/>
            <person name="Canovas D."/>
            <person name="Cerqueira G.C."/>
            <person name="Chen F."/>
            <person name="Chen W."/>
            <person name="Choi C."/>
            <person name="Clum A."/>
            <person name="Dos Santos R.A."/>
            <person name="Damasio A.R."/>
            <person name="Diallinas G."/>
            <person name="Emri T."/>
            <person name="Fekete E."/>
            <person name="Flipphi M."/>
            <person name="Freyberg S."/>
            <person name="Gallo A."/>
            <person name="Gournas C."/>
            <person name="Habgood R."/>
            <person name="Hainaut M."/>
            <person name="Harispe M.L."/>
            <person name="Henrissat B."/>
            <person name="Hilden K.S."/>
            <person name="Hope R."/>
            <person name="Hossain A."/>
            <person name="Karabika E."/>
            <person name="Karaffa L."/>
            <person name="Karanyi Z."/>
            <person name="Krasevec N."/>
            <person name="Kuo A."/>
            <person name="Kusch H."/>
            <person name="LaButti K."/>
            <person name="Lagendijk E.L."/>
            <person name="Lapidus A."/>
            <person name="Levasseur A."/>
            <person name="Lindquist E."/>
            <person name="Lipzen A."/>
            <person name="Logrieco A.F."/>
            <person name="MacCabe A."/>
            <person name="Maekelae M.R."/>
            <person name="Malavazi I."/>
            <person name="Melin P."/>
            <person name="Meyer V."/>
            <person name="Mielnichuk N."/>
            <person name="Miskei M."/>
            <person name="Molnar A.P."/>
            <person name="Mule G."/>
            <person name="Ngan C.Y."/>
            <person name="Orejas M."/>
            <person name="Orosz E."/>
            <person name="Ouedraogo J.P."/>
            <person name="Overkamp K.M."/>
            <person name="Park H.-S."/>
            <person name="Perrone G."/>
            <person name="Piumi F."/>
            <person name="Punt P.J."/>
            <person name="Ram A.F."/>
            <person name="Ramon A."/>
            <person name="Rauscher S."/>
            <person name="Record E."/>
            <person name="Riano-Pachon D.M."/>
            <person name="Robert V."/>
            <person name="Roehrig J."/>
            <person name="Ruller R."/>
            <person name="Salamov A."/>
            <person name="Salih N.S."/>
            <person name="Samson R.A."/>
            <person name="Sandor E."/>
            <person name="Sanguinetti M."/>
            <person name="Schuetze T."/>
            <person name="Sepcic K."/>
            <person name="Shelest E."/>
            <person name="Sherlock G."/>
            <person name="Sophianopoulou V."/>
            <person name="Squina F.M."/>
            <person name="Sun H."/>
            <person name="Susca A."/>
            <person name="Todd R.B."/>
            <person name="Tsang A."/>
            <person name="Unkles S.E."/>
            <person name="van de Wiele N."/>
            <person name="van Rossen-Uffink D."/>
            <person name="Oliveira J.V."/>
            <person name="Vesth T.C."/>
            <person name="Visser J."/>
            <person name="Yu J.-H."/>
            <person name="Zhou M."/>
            <person name="Andersen M.R."/>
            <person name="Archer D.B."/>
            <person name="Baker S.E."/>
            <person name="Benoit I."/>
            <person name="Brakhage A.A."/>
            <person name="Braus G.H."/>
            <person name="Fischer R."/>
            <person name="Frisvad J.C."/>
            <person name="Goldman G.H."/>
            <person name="Houbraken J."/>
            <person name="Oakley B."/>
            <person name="Pocsi I."/>
            <person name="Scazzocchio C."/>
            <person name="Seiboth B."/>
            <person name="vanKuyk P.A."/>
            <person name="Wortman J."/>
            <person name="Dyer P.S."/>
            <person name="Grigoriev I.V."/>
        </authorList>
    </citation>
    <scope>NUCLEOTIDE SEQUENCE [LARGE SCALE GENOMIC DNA]</scope>
    <source>
        <strain evidence="10">CBS 506.65</strain>
    </source>
</reference>
<comment type="subcellular location">
    <subcellularLocation>
        <location evidence="1">Membrane</location>
        <topology evidence="1">Multi-pass membrane protein</topology>
    </subcellularLocation>
</comment>
<evidence type="ECO:0000256" key="4">
    <source>
        <dbReference type="ARBA" id="ARBA00023136"/>
    </source>
</evidence>
<keyword evidence="2 7" id="KW-0812">Transmembrane</keyword>
<protein>
    <recommendedName>
        <fullName evidence="8">Rhodopsin domain-containing protein</fullName>
    </recommendedName>
</protein>
<feature type="transmembrane region" description="Helical" evidence="7">
    <location>
        <begin position="179"/>
        <end position="197"/>
    </location>
</feature>
<dbReference type="PANTHER" id="PTHR33048:SF165">
    <property type="entry name" value="INTEGRAL MEMBRANE PROTEIN"/>
    <property type="match status" value="1"/>
</dbReference>
<dbReference type="InterPro" id="IPR049326">
    <property type="entry name" value="Rhodopsin_dom_fungi"/>
</dbReference>
<dbReference type="EMBL" id="KV878359">
    <property type="protein sequence ID" value="OJJ42457.1"/>
    <property type="molecule type" value="Genomic_DNA"/>
</dbReference>
<evidence type="ECO:0000256" key="7">
    <source>
        <dbReference type="SAM" id="Phobius"/>
    </source>
</evidence>
<evidence type="ECO:0000313" key="9">
    <source>
        <dbReference type="EMBL" id="OJJ42457.1"/>
    </source>
</evidence>
<feature type="transmembrane region" description="Helical" evidence="7">
    <location>
        <begin position="46"/>
        <end position="69"/>
    </location>
</feature>
<feature type="transmembrane region" description="Helical" evidence="7">
    <location>
        <begin position="89"/>
        <end position="112"/>
    </location>
</feature>
<dbReference type="AlphaFoldDB" id="A0A1L9S5M5"/>
<feature type="transmembrane region" description="Helical" evidence="7">
    <location>
        <begin position="6"/>
        <end position="34"/>
    </location>
</feature>
<comment type="similarity">
    <text evidence="5">Belongs to the SAT4 family.</text>
</comment>
<evidence type="ECO:0000313" key="10">
    <source>
        <dbReference type="Proteomes" id="UP000184188"/>
    </source>
</evidence>
<evidence type="ECO:0000256" key="2">
    <source>
        <dbReference type="ARBA" id="ARBA00022692"/>
    </source>
</evidence>
<evidence type="ECO:0000256" key="6">
    <source>
        <dbReference type="SAM" id="MobiDB-lite"/>
    </source>
</evidence>
<keyword evidence="4 7" id="KW-0472">Membrane</keyword>
<dbReference type="GeneID" id="34616591"/>
<dbReference type="Proteomes" id="UP000184188">
    <property type="component" value="Unassembled WGS sequence"/>
</dbReference>
<keyword evidence="10" id="KW-1185">Reference proteome</keyword>
<evidence type="ECO:0000256" key="3">
    <source>
        <dbReference type="ARBA" id="ARBA00022989"/>
    </source>
</evidence>
<feature type="domain" description="Rhodopsin" evidence="8">
    <location>
        <begin position="30"/>
        <end position="271"/>
    </location>
</feature>
<feature type="transmembrane region" description="Helical" evidence="7">
    <location>
        <begin position="248"/>
        <end position="266"/>
    </location>
</feature>
<dbReference type="STRING" id="1073090.A0A1L9S5M5"/>
<keyword evidence="3 7" id="KW-1133">Transmembrane helix</keyword>
<organism evidence="9 10">
    <name type="scientific">Penicilliopsis zonata CBS 506.65</name>
    <dbReference type="NCBI Taxonomy" id="1073090"/>
    <lineage>
        <taxon>Eukaryota</taxon>
        <taxon>Fungi</taxon>
        <taxon>Dikarya</taxon>
        <taxon>Ascomycota</taxon>
        <taxon>Pezizomycotina</taxon>
        <taxon>Eurotiomycetes</taxon>
        <taxon>Eurotiomycetidae</taxon>
        <taxon>Eurotiales</taxon>
        <taxon>Aspergillaceae</taxon>
        <taxon>Penicilliopsis</taxon>
    </lineage>
</organism>
<gene>
    <name evidence="9" type="ORF">ASPZODRAFT_76793</name>
</gene>